<dbReference type="Proteomes" id="UP000249458">
    <property type="component" value="Unassembled WGS sequence"/>
</dbReference>
<dbReference type="EMBL" id="MVJN01000003">
    <property type="protein sequence ID" value="RAP37511.1"/>
    <property type="molecule type" value="Genomic_DNA"/>
</dbReference>
<dbReference type="PANTHER" id="PTHR10217:SF435">
    <property type="entry name" value="POTASSIUM VOLTAGE-GATED CHANNEL PROTEIN EAG"/>
    <property type="match status" value="1"/>
</dbReference>
<dbReference type="SMART" id="SM00100">
    <property type="entry name" value="cNMP"/>
    <property type="match status" value="1"/>
</dbReference>
<dbReference type="GO" id="GO:0005249">
    <property type="term" value="F:voltage-gated potassium channel activity"/>
    <property type="evidence" value="ECO:0007669"/>
    <property type="project" value="TreeGrafter"/>
</dbReference>
<sequence length="145" mass="16226">MDLVKLLESSSLFSALNKRILWRIADLAQEKTYIKGDYLVREGETAQYCFIIVSGQVEVFREMNLPDKLFIAKLGAGEILGELAIIDGLPRSASAIALELTKTLAISAWDFKAQIQAYPEIALQLLPVIARRLRDVQNQLTTMNT</sequence>
<dbReference type="RefSeq" id="WP_112218865.1">
    <property type="nucleotide sequence ID" value="NZ_MVJN01000003.1"/>
</dbReference>
<dbReference type="InterPro" id="IPR050818">
    <property type="entry name" value="KCNH_animal-type"/>
</dbReference>
<dbReference type="InterPro" id="IPR014710">
    <property type="entry name" value="RmlC-like_jellyroll"/>
</dbReference>
<evidence type="ECO:0000259" key="1">
    <source>
        <dbReference type="PROSITE" id="PS50042"/>
    </source>
</evidence>
<dbReference type="CDD" id="cd00038">
    <property type="entry name" value="CAP_ED"/>
    <property type="match status" value="1"/>
</dbReference>
<dbReference type="GO" id="GO:0042391">
    <property type="term" value="P:regulation of membrane potential"/>
    <property type="evidence" value="ECO:0007669"/>
    <property type="project" value="TreeGrafter"/>
</dbReference>
<dbReference type="AlphaFoldDB" id="A0A364LL95"/>
<comment type="caution">
    <text evidence="2">The sequence shown here is derived from an EMBL/GenBank/DDBJ whole genome shotgun (WGS) entry which is preliminary data.</text>
</comment>
<evidence type="ECO:0000313" key="3">
    <source>
        <dbReference type="Proteomes" id="UP000249458"/>
    </source>
</evidence>
<dbReference type="Pfam" id="PF00027">
    <property type="entry name" value="cNMP_binding"/>
    <property type="match status" value="1"/>
</dbReference>
<name>A0A364LL95_9GAMM</name>
<dbReference type="InterPro" id="IPR000595">
    <property type="entry name" value="cNMP-bd_dom"/>
</dbReference>
<dbReference type="PROSITE" id="PS50042">
    <property type="entry name" value="CNMP_BINDING_3"/>
    <property type="match status" value="1"/>
</dbReference>
<proteinExistence type="predicted"/>
<reference evidence="2 3" key="1">
    <citation type="submission" date="2017-02" db="EMBL/GenBank/DDBJ databases">
        <title>Legionella quilivanii strain from human: case report and whole genome sequencing analysis.</title>
        <authorList>
            <person name="Lalancette C."/>
            <person name="Leduc J.-M."/>
            <person name="Levesque S."/>
            <person name="Fournier E."/>
            <person name="Saoud J."/>
            <person name="Faucher S.P."/>
            <person name="Bernard K."/>
            <person name="Martineau C."/>
            <person name="Longtin J."/>
        </authorList>
    </citation>
    <scope>NUCLEOTIDE SEQUENCE [LARGE SCALE GENOMIC DNA]</scope>
    <source>
        <strain evidence="2 3">ID143958</strain>
    </source>
</reference>
<dbReference type="PROSITE" id="PS00889">
    <property type="entry name" value="CNMP_BINDING_2"/>
    <property type="match status" value="1"/>
</dbReference>
<gene>
    <name evidence="2" type="ORF">B1207_04875</name>
</gene>
<dbReference type="SUPFAM" id="SSF51206">
    <property type="entry name" value="cAMP-binding domain-like"/>
    <property type="match status" value="1"/>
</dbReference>
<feature type="domain" description="Cyclic nucleotide-binding" evidence="1">
    <location>
        <begin position="12"/>
        <end position="132"/>
    </location>
</feature>
<organism evidence="2 3">
    <name type="scientific">Legionella quinlivanii</name>
    <dbReference type="NCBI Taxonomy" id="45073"/>
    <lineage>
        <taxon>Bacteria</taxon>
        <taxon>Pseudomonadati</taxon>
        <taxon>Pseudomonadota</taxon>
        <taxon>Gammaproteobacteria</taxon>
        <taxon>Legionellales</taxon>
        <taxon>Legionellaceae</taxon>
        <taxon>Legionella</taxon>
    </lineage>
</organism>
<accession>A0A364LL95</accession>
<dbReference type="PANTHER" id="PTHR10217">
    <property type="entry name" value="VOLTAGE AND LIGAND GATED POTASSIUM CHANNEL"/>
    <property type="match status" value="1"/>
</dbReference>
<dbReference type="InterPro" id="IPR018488">
    <property type="entry name" value="cNMP-bd_CS"/>
</dbReference>
<dbReference type="Gene3D" id="2.60.120.10">
    <property type="entry name" value="Jelly Rolls"/>
    <property type="match status" value="1"/>
</dbReference>
<protein>
    <recommendedName>
        <fullName evidence="1">Cyclic nucleotide-binding domain-containing protein</fullName>
    </recommendedName>
</protein>
<evidence type="ECO:0000313" key="2">
    <source>
        <dbReference type="EMBL" id="RAP37511.1"/>
    </source>
</evidence>
<dbReference type="GO" id="GO:0005886">
    <property type="term" value="C:plasma membrane"/>
    <property type="evidence" value="ECO:0007669"/>
    <property type="project" value="TreeGrafter"/>
</dbReference>
<dbReference type="InterPro" id="IPR018490">
    <property type="entry name" value="cNMP-bd_dom_sf"/>
</dbReference>